<keyword evidence="1" id="KW-1133">Transmembrane helix</keyword>
<feature type="transmembrane region" description="Helical" evidence="1">
    <location>
        <begin position="115"/>
        <end position="133"/>
    </location>
</feature>
<feature type="transmembrane region" description="Helical" evidence="1">
    <location>
        <begin position="56"/>
        <end position="75"/>
    </location>
</feature>
<dbReference type="RefSeq" id="WP_088617574.1">
    <property type="nucleotide sequence ID" value="NZ_CP022129.1"/>
</dbReference>
<proteinExistence type="predicted"/>
<accession>A0A1Z4BTQ1</accession>
<dbReference type="Proteomes" id="UP000197019">
    <property type="component" value="Chromosome"/>
</dbReference>
<dbReference type="AlphaFoldDB" id="A0A1Z4BTQ1"/>
<sequence>MTMLYCRHCGGQVDETATTCPHCAAVQDKTAIGTAAQDGQADNGAGEDNADRPWSLLGRGGAFLAALILLSYVCIAQDEPDHANTTHLIWASFLLLPPLAFLIRRKAAVVVHRQLLMANGALLVMVPVVYGLANANAISFVRFSANFIGLPLVYFACCYLVASCQQTGLRRLLTVPLVLGGLLGPISTFILLVVFGNGIDPPKVERRVEPNISYKSTPWGWAGGDSGYDIHRYKTLDFLPFLQQEEDNYRVTETEER</sequence>
<dbReference type="EMBL" id="CP022129">
    <property type="protein sequence ID" value="ASF44691.1"/>
    <property type="molecule type" value="Genomic_DNA"/>
</dbReference>
<feature type="transmembrane region" description="Helical" evidence="1">
    <location>
        <begin position="173"/>
        <end position="196"/>
    </location>
</feature>
<evidence type="ECO:0000313" key="2">
    <source>
        <dbReference type="EMBL" id="ASF44691.1"/>
    </source>
</evidence>
<keyword evidence="1" id="KW-0812">Transmembrane</keyword>
<evidence type="ECO:0000256" key="1">
    <source>
        <dbReference type="SAM" id="Phobius"/>
    </source>
</evidence>
<feature type="transmembrane region" description="Helical" evidence="1">
    <location>
        <begin position="87"/>
        <end position="103"/>
    </location>
</feature>
<feature type="transmembrane region" description="Helical" evidence="1">
    <location>
        <begin position="139"/>
        <end position="161"/>
    </location>
</feature>
<keyword evidence="3" id="KW-1185">Reference proteome</keyword>
<gene>
    <name evidence="2" type="ORF">CEK71_00655</name>
</gene>
<protein>
    <submittedName>
        <fullName evidence="2">Uncharacterized protein</fullName>
    </submittedName>
</protein>
<organism evidence="2 3">
    <name type="scientific">Methylovulum psychrotolerans</name>
    <dbReference type="NCBI Taxonomy" id="1704499"/>
    <lineage>
        <taxon>Bacteria</taxon>
        <taxon>Pseudomonadati</taxon>
        <taxon>Pseudomonadota</taxon>
        <taxon>Gammaproteobacteria</taxon>
        <taxon>Methylococcales</taxon>
        <taxon>Methylococcaceae</taxon>
        <taxon>Methylovulum</taxon>
    </lineage>
</organism>
<dbReference type="KEGG" id="mpsy:CEK71_00655"/>
<name>A0A1Z4BTQ1_9GAMM</name>
<keyword evidence="1" id="KW-0472">Membrane</keyword>
<reference evidence="2 3" key="1">
    <citation type="submission" date="2017-06" db="EMBL/GenBank/DDBJ databases">
        <title>Genome Sequencing of the methanotroph Methylovulum psychrotolerants str. HV10-M2 isolated from a high-altitude environment.</title>
        <authorList>
            <person name="Mateos-Rivera A."/>
        </authorList>
    </citation>
    <scope>NUCLEOTIDE SEQUENCE [LARGE SCALE GENOMIC DNA]</scope>
    <source>
        <strain evidence="2 3">HV10_M2</strain>
    </source>
</reference>
<evidence type="ECO:0000313" key="3">
    <source>
        <dbReference type="Proteomes" id="UP000197019"/>
    </source>
</evidence>